<feature type="compositionally biased region" description="Low complexity" evidence="1">
    <location>
        <begin position="7"/>
        <end position="16"/>
    </location>
</feature>
<dbReference type="Pfam" id="PF01844">
    <property type="entry name" value="HNH"/>
    <property type="match status" value="1"/>
</dbReference>
<organism evidence="3">
    <name type="scientific">uncultured Gemmatimonadaceae bacterium</name>
    <dbReference type="NCBI Taxonomy" id="246130"/>
    <lineage>
        <taxon>Bacteria</taxon>
        <taxon>Pseudomonadati</taxon>
        <taxon>Gemmatimonadota</taxon>
        <taxon>Gemmatimonadia</taxon>
        <taxon>Gemmatimonadales</taxon>
        <taxon>Gemmatimonadaceae</taxon>
        <taxon>environmental samples</taxon>
    </lineage>
</organism>
<sequence length="156" mass="17250">MQPQKNSSRSQPPRARTSSRRRSRRGSPYGAPAQQTSVPTSRTAYAETRQWLLAKFGPVCAYCERRIDAEAITLDHVTPRRGQSAYDRRDNLVLACPACNGAKKDTPILAFLLARRERAASLLRFGAHLSPMLVDLARQLAGPAATVSDPDSPYRD</sequence>
<evidence type="ECO:0000259" key="2">
    <source>
        <dbReference type="SMART" id="SM00507"/>
    </source>
</evidence>
<feature type="domain" description="HNH nuclease" evidence="2">
    <location>
        <begin position="47"/>
        <end position="101"/>
    </location>
</feature>
<evidence type="ECO:0000313" key="3">
    <source>
        <dbReference type="EMBL" id="CAA9329243.1"/>
    </source>
</evidence>
<dbReference type="InterPro" id="IPR002711">
    <property type="entry name" value="HNH"/>
</dbReference>
<dbReference type="GO" id="GO:0003676">
    <property type="term" value="F:nucleic acid binding"/>
    <property type="evidence" value="ECO:0007669"/>
    <property type="project" value="InterPro"/>
</dbReference>
<dbReference type="AlphaFoldDB" id="A0A6J4LE42"/>
<gene>
    <name evidence="3" type="ORF">AVDCRST_MAG11-2393</name>
</gene>
<name>A0A6J4LE42_9BACT</name>
<dbReference type="InterPro" id="IPR003615">
    <property type="entry name" value="HNH_nuc"/>
</dbReference>
<feature type="compositionally biased region" description="Polar residues" evidence="1">
    <location>
        <begin position="33"/>
        <end position="42"/>
    </location>
</feature>
<reference evidence="3" key="1">
    <citation type="submission" date="2020-02" db="EMBL/GenBank/DDBJ databases">
        <authorList>
            <person name="Meier V. D."/>
        </authorList>
    </citation>
    <scope>NUCLEOTIDE SEQUENCE</scope>
    <source>
        <strain evidence="3">AVDCRST_MAG11</strain>
    </source>
</reference>
<dbReference type="CDD" id="cd00085">
    <property type="entry name" value="HNHc"/>
    <property type="match status" value="1"/>
</dbReference>
<dbReference type="SMART" id="SM00507">
    <property type="entry name" value="HNHc"/>
    <property type="match status" value="1"/>
</dbReference>
<evidence type="ECO:0000256" key="1">
    <source>
        <dbReference type="SAM" id="MobiDB-lite"/>
    </source>
</evidence>
<dbReference type="GO" id="GO:0004519">
    <property type="term" value="F:endonuclease activity"/>
    <property type="evidence" value="ECO:0007669"/>
    <property type="project" value="InterPro"/>
</dbReference>
<accession>A0A6J4LE42</accession>
<dbReference type="EMBL" id="CADCTU010000544">
    <property type="protein sequence ID" value="CAA9329243.1"/>
    <property type="molecule type" value="Genomic_DNA"/>
</dbReference>
<feature type="region of interest" description="Disordered" evidence="1">
    <location>
        <begin position="1"/>
        <end position="42"/>
    </location>
</feature>
<dbReference type="Gene3D" id="1.10.30.50">
    <property type="match status" value="1"/>
</dbReference>
<dbReference type="GO" id="GO:0008270">
    <property type="term" value="F:zinc ion binding"/>
    <property type="evidence" value="ECO:0007669"/>
    <property type="project" value="InterPro"/>
</dbReference>
<proteinExistence type="predicted"/>
<protein>
    <recommendedName>
        <fullName evidence="2">HNH nuclease domain-containing protein</fullName>
    </recommendedName>
</protein>